<evidence type="ECO:0000313" key="3">
    <source>
        <dbReference type="EMBL" id="RVW92454.1"/>
    </source>
</evidence>
<organism evidence="2 4">
    <name type="scientific">Vitis vinifera</name>
    <name type="common">Grape</name>
    <dbReference type="NCBI Taxonomy" id="29760"/>
    <lineage>
        <taxon>Eukaryota</taxon>
        <taxon>Viridiplantae</taxon>
        <taxon>Streptophyta</taxon>
        <taxon>Embryophyta</taxon>
        <taxon>Tracheophyta</taxon>
        <taxon>Spermatophyta</taxon>
        <taxon>Magnoliopsida</taxon>
        <taxon>eudicotyledons</taxon>
        <taxon>Gunneridae</taxon>
        <taxon>Pentapetalae</taxon>
        <taxon>rosids</taxon>
        <taxon>Vitales</taxon>
        <taxon>Vitaceae</taxon>
        <taxon>Viteae</taxon>
        <taxon>Vitis</taxon>
    </lineage>
</organism>
<evidence type="ECO:0000313" key="4">
    <source>
        <dbReference type="Proteomes" id="UP000288805"/>
    </source>
</evidence>
<dbReference type="EMBL" id="QGNW01001582">
    <property type="protein sequence ID" value="RVW36084.1"/>
    <property type="molecule type" value="Genomic_DNA"/>
</dbReference>
<reference evidence="2 4" key="1">
    <citation type="journal article" date="2018" name="PLoS Genet.">
        <title>Population sequencing reveals clonal diversity and ancestral inbreeding in the grapevine cultivar Chardonnay.</title>
        <authorList>
            <person name="Roach M.J."/>
            <person name="Johnson D.L."/>
            <person name="Bohlmann J."/>
            <person name="van Vuuren H.J."/>
            <person name="Jones S.J."/>
            <person name="Pretorius I.S."/>
            <person name="Schmidt S.A."/>
            <person name="Borneman A.R."/>
        </authorList>
    </citation>
    <scope>NUCLEOTIDE SEQUENCE [LARGE SCALE GENOMIC DNA]</scope>
    <source>
        <strain evidence="4">cv. Chardonnay</strain>
        <strain evidence="2">I10V1</strain>
        <tissue evidence="2">Leaf</tissue>
    </source>
</reference>
<evidence type="ECO:0000256" key="1">
    <source>
        <dbReference type="SAM" id="MobiDB-lite"/>
    </source>
</evidence>
<evidence type="ECO:0000313" key="2">
    <source>
        <dbReference type="EMBL" id="RVW36084.1"/>
    </source>
</evidence>
<name>A0A438DKS3_VITVI</name>
<protein>
    <submittedName>
        <fullName evidence="2">Uncharacterized protein</fullName>
    </submittedName>
</protein>
<feature type="compositionally biased region" description="Basic residues" evidence="1">
    <location>
        <begin position="66"/>
        <end position="76"/>
    </location>
</feature>
<gene>
    <name evidence="3" type="ORF">CK203_042696</name>
    <name evidence="2" type="ORF">CK203_079667</name>
</gene>
<sequence length="76" mass="8896">MDGNKRWENHPFKIADTSICRLQDFSSNQGIFVTKFGVTCVNYVPQGATEDEKTRKKREKMERKASKVKIMKTRTR</sequence>
<comment type="caution">
    <text evidence="2">The sequence shown here is derived from an EMBL/GenBank/DDBJ whole genome shotgun (WGS) entry which is preliminary data.</text>
</comment>
<dbReference type="Proteomes" id="UP000288805">
    <property type="component" value="Unassembled WGS sequence"/>
</dbReference>
<feature type="region of interest" description="Disordered" evidence="1">
    <location>
        <begin position="49"/>
        <end position="76"/>
    </location>
</feature>
<proteinExistence type="predicted"/>
<accession>A0A438DKS3</accession>
<feature type="compositionally biased region" description="Basic and acidic residues" evidence="1">
    <location>
        <begin position="50"/>
        <end position="65"/>
    </location>
</feature>
<dbReference type="AlphaFoldDB" id="A0A438DKS3"/>
<dbReference type="EMBL" id="QGNW01000137">
    <property type="protein sequence ID" value="RVW92454.1"/>
    <property type="molecule type" value="Genomic_DNA"/>
</dbReference>